<protein>
    <submittedName>
        <fullName evidence="1">Reverse transcriptase</fullName>
    </submittedName>
</protein>
<dbReference type="InterPro" id="IPR036691">
    <property type="entry name" value="Endo/exonu/phosph_ase_sf"/>
</dbReference>
<sequence>MVRLKCGYENGIDVGSMGSKGGLSLGWKGNSLVKLISFSSFHIDVEVNDTDCRNKWRLIGFYGNPDVRGRSESWNLLSHLSTNNSLTWVVLGDFNEITNSFEKKGGRRHSERQMLTFRMALKGCKWNDIGFRGHSPNIRERLDRGVATLEWVELFPGAQVDHLTHSFSDHYPILLDTMGMERFEYKGHFRFEAKWCLEPKFEDLVKDWWIDSGGDIPNRLEQLGQKMQAWSKSRERDEKRKRVCLEDRLDYLYKQDITDDILAKIAEAQLDLNLEANKEELF</sequence>
<keyword evidence="2" id="KW-1185">Reference proteome</keyword>
<dbReference type="PANTHER" id="PTHR33710">
    <property type="entry name" value="BNAC02G09200D PROTEIN"/>
    <property type="match status" value="1"/>
</dbReference>
<keyword evidence="1" id="KW-0808">Transferase</keyword>
<dbReference type="Proteomes" id="UP000325315">
    <property type="component" value="Unassembled WGS sequence"/>
</dbReference>
<dbReference type="SUPFAM" id="SSF56219">
    <property type="entry name" value="DNase I-like"/>
    <property type="match status" value="1"/>
</dbReference>
<name>A0A5B6VQU1_9ROSI</name>
<evidence type="ECO:0000313" key="1">
    <source>
        <dbReference type="EMBL" id="KAA3471345.1"/>
    </source>
</evidence>
<dbReference type="AlphaFoldDB" id="A0A5B6VQU1"/>
<accession>A0A5B6VQU1</accession>
<keyword evidence="1" id="KW-0548">Nucleotidyltransferase</keyword>
<dbReference type="OrthoDB" id="851173at2759"/>
<dbReference type="PANTHER" id="PTHR33710:SF62">
    <property type="entry name" value="DUF4283 DOMAIN PROTEIN"/>
    <property type="match status" value="1"/>
</dbReference>
<dbReference type="Gene3D" id="3.60.10.10">
    <property type="entry name" value="Endonuclease/exonuclease/phosphatase"/>
    <property type="match status" value="1"/>
</dbReference>
<proteinExistence type="predicted"/>
<reference evidence="2" key="1">
    <citation type="journal article" date="2019" name="Plant Biotechnol. J.">
        <title>Genome sequencing of the Australian wild diploid species Gossypium australe highlights disease resistance and delayed gland morphogenesis.</title>
        <authorList>
            <person name="Cai Y."/>
            <person name="Cai X."/>
            <person name="Wang Q."/>
            <person name="Wang P."/>
            <person name="Zhang Y."/>
            <person name="Cai C."/>
            <person name="Xu Y."/>
            <person name="Wang K."/>
            <person name="Zhou Z."/>
            <person name="Wang C."/>
            <person name="Geng S."/>
            <person name="Li B."/>
            <person name="Dong Q."/>
            <person name="Hou Y."/>
            <person name="Wang H."/>
            <person name="Ai P."/>
            <person name="Liu Z."/>
            <person name="Yi F."/>
            <person name="Sun M."/>
            <person name="An G."/>
            <person name="Cheng J."/>
            <person name="Zhang Y."/>
            <person name="Shi Q."/>
            <person name="Xie Y."/>
            <person name="Shi X."/>
            <person name="Chang Y."/>
            <person name="Huang F."/>
            <person name="Chen Y."/>
            <person name="Hong S."/>
            <person name="Mi L."/>
            <person name="Sun Q."/>
            <person name="Zhang L."/>
            <person name="Zhou B."/>
            <person name="Peng R."/>
            <person name="Zhang X."/>
            <person name="Liu F."/>
        </authorList>
    </citation>
    <scope>NUCLEOTIDE SEQUENCE [LARGE SCALE GENOMIC DNA]</scope>
    <source>
        <strain evidence="2">cv. PA1801</strain>
    </source>
</reference>
<comment type="caution">
    <text evidence="1">The sequence shown here is derived from an EMBL/GenBank/DDBJ whole genome shotgun (WGS) entry which is preliminary data.</text>
</comment>
<dbReference type="GO" id="GO:0003964">
    <property type="term" value="F:RNA-directed DNA polymerase activity"/>
    <property type="evidence" value="ECO:0007669"/>
    <property type="project" value="UniProtKB-KW"/>
</dbReference>
<dbReference type="EMBL" id="SMMG02000006">
    <property type="protein sequence ID" value="KAA3471345.1"/>
    <property type="molecule type" value="Genomic_DNA"/>
</dbReference>
<evidence type="ECO:0000313" key="2">
    <source>
        <dbReference type="Proteomes" id="UP000325315"/>
    </source>
</evidence>
<organism evidence="1 2">
    <name type="scientific">Gossypium australe</name>
    <dbReference type="NCBI Taxonomy" id="47621"/>
    <lineage>
        <taxon>Eukaryota</taxon>
        <taxon>Viridiplantae</taxon>
        <taxon>Streptophyta</taxon>
        <taxon>Embryophyta</taxon>
        <taxon>Tracheophyta</taxon>
        <taxon>Spermatophyta</taxon>
        <taxon>Magnoliopsida</taxon>
        <taxon>eudicotyledons</taxon>
        <taxon>Gunneridae</taxon>
        <taxon>Pentapetalae</taxon>
        <taxon>rosids</taxon>
        <taxon>malvids</taxon>
        <taxon>Malvales</taxon>
        <taxon>Malvaceae</taxon>
        <taxon>Malvoideae</taxon>
        <taxon>Gossypium</taxon>
    </lineage>
</organism>
<gene>
    <name evidence="1" type="ORF">EPI10_016975</name>
</gene>
<keyword evidence="1" id="KW-0695">RNA-directed DNA polymerase</keyword>